<dbReference type="HOGENOM" id="CLU_3240738_0_0_9"/>
<reference evidence="2" key="1">
    <citation type="journal article" date="2013" name="Genome Announc.">
        <title>First genome sequence of a syntrophic acetate-oxidizing bacterium, Tepidanaerobacter acetatoxydans strain Re1.</title>
        <authorList>
            <person name="Manzoor S."/>
            <person name="Bongcam-Rudloff E."/>
            <person name="Schnurer A."/>
            <person name="Muller B."/>
        </authorList>
    </citation>
    <scope>NUCLEOTIDE SEQUENCE [LARGE SCALE GENOMIC DNA]</scope>
    <source>
        <strain evidence="2">Re1</strain>
    </source>
</reference>
<evidence type="ECO:0000313" key="2">
    <source>
        <dbReference type="Proteomes" id="UP000010802"/>
    </source>
</evidence>
<name>U4Q817_TEPAE</name>
<sequence length="43" mass="4452">MVEARGIEPLSGGTSIRASTSLSLILNLAGFTPEGRIKARPAL</sequence>
<keyword evidence="2" id="KW-1185">Reference proteome</keyword>
<dbReference type="GO" id="GO:0004124">
    <property type="term" value="F:cysteine synthase activity"/>
    <property type="evidence" value="ECO:0007669"/>
    <property type="project" value="UniProtKB-EC"/>
</dbReference>
<proteinExistence type="predicted"/>
<dbReference type="AlphaFoldDB" id="U4Q817"/>
<keyword evidence="1" id="KW-0808">Transferase</keyword>
<dbReference type="KEGG" id="tae:TepiRe1_0516"/>
<dbReference type="EMBL" id="HF563609">
    <property type="protein sequence ID" value="CDI40400.1"/>
    <property type="molecule type" value="Genomic_DNA"/>
</dbReference>
<accession>U4Q817</accession>
<protein>
    <submittedName>
        <fullName evidence="1">Cysteine synthase B</fullName>
        <ecNumber evidence="1">2.5.1.47</ecNumber>
    </submittedName>
</protein>
<gene>
    <name evidence="1" type="ordered locus">TEPIRE1_0516</name>
</gene>
<organism evidence="1 2">
    <name type="scientific">Tepidanaerobacter acetatoxydans (strain DSM 21804 / JCM 16047 / Re1)</name>
    <dbReference type="NCBI Taxonomy" id="1209989"/>
    <lineage>
        <taxon>Bacteria</taxon>
        <taxon>Bacillati</taxon>
        <taxon>Bacillota</taxon>
        <taxon>Clostridia</taxon>
        <taxon>Thermosediminibacterales</taxon>
        <taxon>Tepidanaerobacteraceae</taxon>
        <taxon>Tepidanaerobacter</taxon>
    </lineage>
</organism>
<dbReference type="Proteomes" id="UP000010802">
    <property type="component" value="Chromosome"/>
</dbReference>
<evidence type="ECO:0000313" key="1">
    <source>
        <dbReference type="EMBL" id="CDI40400.1"/>
    </source>
</evidence>
<dbReference type="EC" id="2.5.1.47" evidence="1"/>